<dbReference type="AlphaFoldDB" id="M2PPN9"/>
<name>M2PPN9_9FIRM</name>
<keyword evidence="3" id="KW-1185">Reference proteome</keyword>
<dbReference type="STRING" id="999415.HMPREF9943_00306"/>
<dbReference type="PATRIC" id="fig|999415.3.peg.306"/>
<sequence>MKILIIIGSPKKHSFNYLFSQYAYQYLKKYCEVSYLDYHDLPYISSDNQYDFIETVERIKKEIEQADGLWIFASEYNLSYCAQLKNLLDWLSVPIQDHDFDQGTFIKGKKVTITSVAGTTGGRFVLTKLYELLNFIGMDLMKDDSTGVALLKEDFKEDIPHFTVEDFNHLYRQCDSFICYIKGSL</sequence>
<feature type="domain" description="NADPH-dependent FMN reductase-like" evidence="1">
    <location>
        <begin position="1"/>
        <end position="143"/>
    </location>
</feature>
<dbReference type="SUPFAM" id="SSF52218">
    <property type="entry name" value="Flavoproteins"/>
    <property type="match status" value="1"/>
</dbReference>
<protein>
    <recommendedName>
        <fullName evidence="1">NADPH-dependent FMN reductase-like domain-containing protein</fullName>
    </recommendedName>
</protein>
<dbReference type="GO" id="GO:0016491">
    <property type="term" value="F:oxidoreductase activity"/>
    <property type="evidence" value="ECO:0007669"/>
    <property type="project" value="InterPro"/>
</dbReference>
<dbReference type="InterPro" id="IPR029039">
    <property type="entry name" value="Flavoprotein-like_sf"/>
</dbReference>
<dbReference type="BioCyc" id="ECAT999415-HMP:GTTI-316-MONOMER"/>
<dbReference type="PANTHER" id="PTHR30543:SF21">
    <property type="entry name" value="NAD(P)H-DEPENDENT FMN REDUCTASE LOT6"/>
    <property type="match status" value="1"/>
</dbReference>
<dbReference type="Proteomes" id="UP000011758">
    <property type="component" value="Unassembled WGS sequence"/>
</dbReference>
<gene>
    <name evidence="2" type="ORF">HMPREF9943_00306</name>
</gene>
<dbReference type="InterPro" id="IPR050712">
    <property type="entry name" value="NAD(P)H-dep_reductase"/>
</dbReference>
<dbReference type="Pfam" id="PF03358">
    <property type="entry name" value="FMN_red"/>
    <property type="match status" value="1"/>
</dbReference>
<dbReference type="OrthoDB" id="9812295at2"/>
<proteinExistence type="predicted"/>
<dbReference type="EMBL" id="AGEJ01000005">
    <property type="protein sequence ID" value="EMD17519.1"/>
    <property type="molecule type" value="Genomic_DNA"/>
</dbReference>
<accession>M2PPN9</accession>
<dbReference type="PANTHER" id="PTHR30543">
    <property type="entry name" value="CHROMATE REDUCTASE"/>
    <property type="match status" value="1"/>
</dbReference>
<evidence type="ECO:0000313" key="3">
    <source>
        <dbReference type="Proteomes" id="UP000011758"/>
    </source>
</evidence>
<dbReference type="InterPro" id="IPR005025">
    <property type="entry name" value="FMN_Rdtase-like_dom"/>
</dbReference>
<dbReference type="RefSeq" id="WP_004801406.1">
    <property type="nucleotide sequence ID" value="NZ_KB446646.1"/>
</dbReference>
<dbReference type="GO" id="GO:0005829">
    <property type="term" value="C:cytosol"/>
    <property type="evidence" value="ECO:0007669"/>
    <property type="project" value="TreeGrafter"/>
</dbReference>
<reference evidence="2 3" key="1">
    <citation type="submission" date="2013-02" db="EMBL/GenBank/DDBJ databases">
        <title>The Genome Sequence of Lactobacillus catenaformis F0143.</title>
        <authorList>
            <consortium name="The Broad Institute Genome Sequencing Platform"/>
            <person name="Earl A."/>
            <person name="Ward D."/>
            <person name="Feldgarden M."/>
            <person name="Gevers D."/>
            <person name="Izard J."/>
            <person name="Blanton J.M."/>
            <person name="Mathney J."/>
            <person name="Dewhirst F.E."/>
            <person name="Young S.K."/>
            <person name="Zeng Q."/>
            <person name="Gargeya S."/>
            <person name="Fitzgerald M."/>
            <person name="Haas B."/>
            <person name="Abouelleil A."/>
            <person name="Alvarado L."/>
            <person name="Arachchi H.M."/>
            <person name="Berlin A."/>
            <person name="Chapman S.B."/>
            <person name="Gearin G."/>
            <person name="Goldberg J."/>
            <person name="Griggs A."/>
            <person name="Gujja S."/>
            <person name="Hansen M."/>
            <person name="Heiman D."/>
            <person name="Howarth C."/>
            <person name="Larimer J."/>
            <person name="Lui A."/>
            <person name="MacDonald P.J.P."/>
            <person name="McCowen C."/>
            <person name="Montmayeur A."/>
            <person name="Murphy C."/>
            <person name="Neiman D."/>
            <person name="Pearson M."/>
            <person name="Priest M."/>
            <person name="Roberts A."/>
            <person name="Saif S."/>
            <person name="Shea T."/>
            <person name="Sisk P."/>
            <person name="Stolte C."/>
            <person name="Sykes S."/>
            <person name="Wortman J."/>
            <person name="Nusbaum C."/>
            <person name="Birren B."/>
        </authorList>
    </citation>
    <scope>NUCLEOTIDE SEQUENCE [LARGE SCALE GENOMIC DNA]</scope>
    <source>
        <strain evidence="2 3">OT 569</strain>
    </source>
</reference>
<organism evidence="2 3">
    <name type="scientific">Eggerthia catenaformis OT 569 = DSM 20559</name>
    <dbReference type="NCBI Taxonomy" id="999415"/>
    <lineage>
        <taxon>Bacteria</taxon>
        <taxon>Bacillati</taxon>
        <taxon>Bacillota</taxon>
        <taxon>Erysipelotrichia</taxon>
        <taxon>Erysipelotrichales</taxon>
        <taxon>Coprobacillaceae</taxon>
        <taxon>Eggerthia</taxon>
    </lineage>
</organism>
<evidence type="ECO:0000313" key="2">
    <source>
        <dbReference type="EMBL" id="EMD17519.1"/>
    </source>
</evidence>
<comment type="caution">
    <text evidence="2">The sequence shown here is derived from an EMBL/GenBank/DDBJ whole genome shotgun (WGS) entry which is preliminary data.</text>
</comment>
<dbReference type="GO" id="GO:0010181">
    <property type="term" value="F:FMN binding"/>
    <property type="evidence" value="ECO:0007669"/>
    <property type="project" value="TreeGrafter"/>
</dbReference>
<dbReference type="eggNOG" id="COG0431">
    <property type="taxonomic scope" value="Bacteria"/>
</dbReference>
<evidence type="ECO:0000259" key="1">
    <source>
        <dbReference type="Pfam" id="PF03358"/>
    </source>
</evidence>
<dbReference type="Gene3D" id="3.40.50.360">
    <property type="match status" value="1"/>
</dbReference>